<comment type="subunit">
    <text evidence="12">Oligomeric complex composed of two heavy chains and two light chains.</text>
</comment>
<proteinExistence type="inferred from homology"/>
<evidence type="ECO:0000256" key="2">
    <source>
        <dbReference type="ARBA" id="ARBA00009622"/>
    </source>
</evidence>
<evidence type="ECO:0000256" key="9">
    <source>
        <dbReference type="ARBA" id="ARBA00023212"/>
    </source>
</evidence>
<accession>G0N9A0</accession>
<keyword evidence="7" id="KW-0175">Coiled coil</keyword>
<comment type="function">
    <text evidence="12">Kinesin is a microtubule-associated force-producing protein that play a role in organelle transport.</text>
</comment>
<dbReference type="InterPro" id="IPR019734">
    <property type="entry name" value="TPR_rpt"/>
</dbReference>
<evidence type="ECO:0000256" key="12">
    <source>
        <dbReference type="RuleBase" id="RU367020"/>
    </source>
</evidence>
<dbReference type="AlphaFoldDB" id="G0N9A0"/>
<evidence type="ECO:0000256" key="6">
    <source>
        <dbReference type="ARBA" id="ARBA00022803"/>
    </source>
</evidence>
<evidence type="ECO:0000256" key="4">
    <source>
        <dbReference type="ARBA" id="ARBA00022701"/>
    </source>
</evidence>
<name>G0N9A0_CAEBE</name>
<comment type="subcellular location">
    <subcellularLocation>
        <location evidence="1 12">Cytoplasm</location>
        <location evidence="1 12">Cytoskeleton</location>
    </subcellularLocation>
</comment>
<evidence type="ECO:0000313" key="13">
    <source>
        <dbReference type="EMBL" id="EGT55527.1"/>
    </source>
</evidence>
<dbReference type="InterPro" id="IPR011990">
    <property type="entry name" value="TPR-like_helical_dom_sf"/>
</dbReference>
<evidence type="ECO:0000256" key="8">
    <source>
        <dbReference type="ARBA" id="ARBA00023175"/>
    </source>
</evidence>
<keyword evidence="8 12" id="KW-0505">Motor protein</keyword>
<dbReference type="eggNOG" id="KOG1840">
    <property type="taxonomic scope" value="Eukaryota"/>
</dbReference>
<dbReference type="SUPFAM" id="SSF48452">
    <property type="entry name" value="TPR-like"/>
    <property type="match status" value="1"/>
</dbReference>
<dbReference type="GO" id="GO:0005871">
    <property type="term" value="C:kinesin complex"/>
    <property type="evidence" value="ECO:0007669"/>
    <property type="project" value="UniProtKB-UniRule"/>
</dbReference>
<gene>
    <name evidence="13" type="primary">Cbn-klc-1</name>
    <name evidence="13" type="ORF">CAEBREN_24108</name>
</gene>
<organism evidence="14">
    <name type="scientific">Caenorhabditis brenneri</name>
    <name type="common">Nematode worm</name>
    <dbReference type="NCBI Taxonomy" id="135651"/>
    <lineage>
        <taxon>Eukaryota</taxon>
        <taxon>Metazoa</taxon>
        <taxon>Ecdysozoa</taxon>
        <taxon>Nematoda</taxon>
        <taxon>Chromadorea</taxon>
        <taxon>Rhabditida</taxon>
        <taxon>Rhabditina</taxon>
        <taxon>Rhabditomorpha</taxon>
        <taxon>Rhabditoidea</taxon>
        <taxon>Rhabditidae</taxon>
        <taxon>Peloderinae</taxon>
        <taxon>Caenorhabditis</taxon>
    </lineage>
</organism>
<dbReference type="GO" id="GO:0019894">
    <property type="term" value="F:kinesin binding"/>
    <property type="evidence" value="ECO:0007669"/>
    <property type="project" value="TreeGrafter"/>
</dbReference>
<dbReference type="STRING" id="135651.G0N9A0"/>
<dbReference type="OrthoDB" id="413723at2759"/>
<dbReference type="InParanoid" id="G0N9A0"/>
<keyword evidence="6 11" id="KW-0802">TPR repeat</keyword>
<dbReference type="PANTHER" id="PTHR45783">
    <property type="entry name" value="KINESIN LIGHT CHAIN"/>
    <property type="match status" value="1"/>
</dbReference>
<dbReference type="GO" id="GO:0005874">
    <property type="term" value="C:microtubule"/>
    <property type="evidence" value="ECO:0007669"/>
    <property type="project" value="UniProtKB-UniRule"/>
</dbReference>
<evidence type="ECO:0000256" key="10">
    <source>
        <dbReference type="ARBA" id="ARBA00067974"/>
    </source>
</evidence>
<comment type="similarity">
    <text evidence="2 12">Belongs to the kinesin light chain family.</text>
</comment>
<evidence type="ECO:0000256" key="3">
    <source>
        <dbReference type="ARBA" id="ARBA00022490"/>
    </source>
</evidence>
<dbReference type="PRINTS" id="PR00381">
    <property type="entry name" value="KINESINLIGHT"/>
</dbReference>
<keyword evidence="3 12" id="KW-0963">Cytoplasm</keyword>
<dbReference type="InterPro" id="IPR002151">
    <property type="entry name" value="Kinesin_light"/>
</dbReference>
<dbReference type="Pfam" id="PF13424">
    <property type="entry name" value="TPR_12"/>
    <property type="match status" value="2"/>
</dbReference>
<dbReference type="OMA" id="DEINHNN"/>
<dbReference type="GO" id="GO:0007018">
    <property type="term" value="P:microtubule-based movement"/>
    <property type="evidence" value="ECO:0007669"/>
    <property type="project" value="TreeGrafter"/>
</dbReference>
<evidence type="ECO:0000256" key="11">
    <source>
        <dbReference type="PROSITE-ProRule" id="PRU00339"/>
    </source>
</evidence>
<evidence type="ECO:0000313" key="14">
    <source>
        <dbReference type="Proteomes" id="UP000008068"/>
    </source>
</evidence>
<dbReference type="FunFam" id="1.25.40.10:FF:000003">
    <property type="entry name" value="kinesin light chain isoform X1"/>
    <property type="match status" value="1"/>
</dbReference>
<keyword evidence="14" id="KW-1185">Reference proteome</keyword>
<dbReference type="Pfam" id="PF13374">
    <property type="entry name" value="TPR_10"/>
    <property type="match status" value="1"/>
</dbReference>
<evidence type="ECO:0000256" key="5">
    <source>
        <dbReference type="ARBA" id="ARBA00022737"/>
    </source>
</evidence>
<dbReference type="EMBL" id="GL379851">
    <property type="protein sequence ID" value="EGT55527.1"/>
    <property type="molecule type" value="Genomic_DNA"/>
</dbReference>
<dbReference type="GO" id="GO:0005737">
    <property type="term" value="C:cytoplasm"/>
    <property type="evidence" value="ECO:0007669"/>
    <property type="project" value="TreeGrafter"/>
</dbReference>
<dbReference type="HOGENOM" id="CLU_019953_0_0_1"/>
<feature type="repeat" description="TPR" evidence="11">
    <location>
        <begin position="388"/>
        <end position="421"/>
    </location>
</feature>
<dbReference type="PROSITE" id="PS50005">
    <property type="entry name" value="TPR"/>
    <property type="match status" value="1"/>
</dbReference>
<evidence type="ECO:0000256" key="7">
    <source>
        <dbReference type="ARBA" id="ARBA00023054"/>
    </source>
</evidence>
<keyword evidence="9 12" id="KW-0206">Cytoskeleton</keyword>
<dbReference type="Gene3D" id="1.25.40.10">
    <property type="entry name" value="Tetratricopeptide repeat domain"/>
    <property type="match status" value="1"/>
</dbReference>
<sequence>MPDFVNQQIITSLKTAQQGLDSLREEHSFLLTHLESNNNSLSQVFIFQQGIYISDTEEVEASLSKEKFIQVNDNLDKLMNGIDETSLMIMVTQIINSGDVQYSRVQENQRRLRQENAWLLDELSDTQKKLQESERTVGRLEEEVNHYKFLDSIKNLRCDNEVNSTAARNPQTTAVDTLQDLGFGPEEDDEINHNNNTHSSLMIQQPNPPVSGYEVPARIRTLHNLVVQYMKQGRYEVAVPLCKQAIEDLEKANGHNHPDVATMLNVLATVYRDQQKYKEAGQYLADALSIREKLFGENHPSVAATLNNLAIVFGKRGKYKDAEPLCTRALEIREFLLGKDHPDVAKQLNNLALVCQNLGKYEEVEALYKRSIEIYKKNMLDGADENAIKAENNLASVYLKQGKYEEAEELYKTILSSVHEKVLGNFSDQNKPIWQIAEEREERNRKGEMADSFESESETKFAKIESGVIISTLKNLGALYRKQGKYMAAETLEGLALCTVKQPDGLGDSSDPVISSIQDDSHNRVIAVQNGLKAKLMNVLGFSV</sequence>
<evidence type="ECO:0000256" key="1">
    <source>
        <dbReference type="ARBA" id="ARBA00004245"/>
    </source>
</evidence>
<keyword evidence="4 12" id="KW-0493">Microtubule</keyword>
<dbReference type="Proteomes" id="UP000008068">
    <property type="component" value="Unassembled WGS sequence"/>
</dbReference>
<protein>
    <recommendedName>
        <fullName evidence="10 12">Kinesin light chain</fullName>
    </recommendedName>
</protein>
<keyword evidence="5" id="KW-0677">Repeat</keyword>
<dbReference type="PANTHER" id="PTHR45783:SF3">
    <property type="entry name" value="KINESIN LIGHT CHAIN"/>
    <property type="match status" value="1"/>
</dbReference>
<dbReference type="SMART" id="SM00028">
    <property type="entry name" value="TPR"/>
    <property type="match status" value="5"/>
</dbReference>
<reference evidence="14" key="1">
    <citation type="submission" date="2011-07" db="EMBL/GenBank/DDBJ databases">
        <authorList>
            <consortium name="Caenorhabditis brenneri Sequencing and Analysis Consortium"/>
            <person name="Wilson R.K."/>
        </authorList>
    </citation>
    <scope>NUCLEOTIDE SEQUENCE [LARGE SCALE GENOMIC DNA]</scope>
    <source>
        <strain evidence="14">PB2801</strain>
    </source>
</reference>